<dbReference type="EMBL" id="BAAALT010000012">
    <property type="protein sequence ID" value="GAA1786969.1"/>
    <property type="molecule type" value="Genomic_DNA"/>
</dbReference>
<reference evidence="3" key="1">
    <citation type="journal article" date="2019" name="Int. J. Syst. Evol. Microbiol.">
        <title>The Global Catalogue of Microorganisms (GCM) 10K type strain sequencing project: providing services to taxonomists for standard genome sequencing and annotation.</title>
        <authorList>
            <consortium name="The Broad Institute Genomics Platform"/>
            <consortium name="The Broad Institute Genome Sequencing Center for Infectious Disease"/>
            <person name="Wu L."/>
            <person name="Ma J."/>
        </authorList>
    </citation>
    <scope>NUCLEOTIDE SEQUENCE [LARGE SCALE GENOMIC DNA]</scope>
    <source>
        <strain evidence="3">JCM 13250</strain>
    </source>
</reference>
<sequence>MGELEDLLDRQSGVLSVRQALRWLSRSTIRHRLASERWQRPHHGVLVTHNGELTDRQRLWVASLAAGDGEPAPLGGLSALHAHGLTGFEPPSIYVLLTADQRHRRPPKGVTVKRTTTLDPRDVARYARPPRTRPPRAVVEAADWARSDREARGIVATSFQQGFVRLDDVLAAVDRAPRAKRRKLVVSTARDAANGATSLGELDLLDAIRGAGLPEPQLQWRRRDAGGKMRYLDGYYPEYGLHLEVDGAQHNNPVQAWDDMARQNALWRQGDRVLRFPAWLVRDQPNIVAAQVRDALRAAGWRGQWRARASQSEAATSRPGWTR</sequence>
<proteinExistence type="predicted"/>
<name>A0ABP4XPF0_9ACTN</name>
<dbReference type="Pfam" id="PF04480">
    <property type="entry name" value="DUF559"/>
    <property type="match status" value="1"/>
</dbReference>
<evidence type="ECO:0000313" key="3">
    <source>
        <dbReference type="Proteomes" id="UP001500218"/>
    </source>
</evidence>
<evidence type="ECO:0000259" key="1">
    <source>
        <dbReference type="Pfam" id="PF04480"/>
    </source>
</evidence>
<organism evidence="2 3">
    <name type="scientific">Luedemannella flava</name>
    <dbReference type="NCBI Taxonomy" id="349316"/>
    <lineage>
        <taxon>Bacteria</taxon>
        <taxon>Bacillati</taxon>
        <taxon>Actinomycetota</taxon>
        <taxon>Actinomycetes</taxon>
        <taxon>Micromonosporales</taxon>
        <taxon>Micromonosporaceae</taxon>
        <taxon>Luedemannella</taxon>
    </lineage>
</organism>
<keyword evidence="3" id="KW-1185">Reference proteome</keyword>
<comment type="caution">
    <text evidence="2">The sequence shown here is derived from an EMBL/GenBank/DDBJ whole genome shotgun (WGS) entry which is preliminary data.</text>
</comment>
<feature type="domain" description="DUF559" evidence="1">
    <location>
        <begin position="240"/>
        <end position="296"/>
    </location>
</feature>
<accession>A0ABP4XPF0</accession>
<dbReference type="RefSeq" id="WP_344126006.1">
    <property type="nucleotide sequence ID" value="NZ_BAAALT010000012.1"/>
</dbReference>
<protein>
    <recommendedName>
        <fullName evidence="1">DUF559 domain-containing protein</fullName>
    </recommendedName>
</protein>
<dbReference type="Proteomes" id="UP001500218">
    <property type="component" value="Unassembled WGS sequence"/>
</dbReference>
<evidence type="ECO:0000313" key="2">
    <source>
        <dbReference type="EMBL" id="GAA1786969.1"/>
    </source>
</evidence>
<gene>
    <name evidence="2" type="ORF">GCM10009682_06320</name>
</gene>
<dbReference type="InterPro" id="IPR007569">
    <property type="entry name" value="DUF559"/>
</dbReference>